<feature type="non-terminal residue" evidence="6">
    <location>
        <position position="1"/>
    </location>
</feature>
<dbReference type="Pfam" id="PF05577">
    <property type="entry name" value="Peptidase_S28"/>
    <property type="match status" value="1"/>
</dbReference>
<dbReference type="GO" id="GO:0008233">
    <property type="term" value="F:peptidase activity"/>
    <property type="evidence" value="ECO:0007669"/>
    <property type="project" value="UniProtKB-KW"/>
</dbReference>
<dbReference type="Proteomes" id="UP001529510">
    <property type="component" value="Unassembled WGS sequence"/>
</dbReference>
<dbReference type="GO" id="GO:0006508">
    <property type="term" value="P:proteolysis"/>
    <property type="evidence" value="ECO:0007669"/>
    <property type="project" value="UniProtKB-KW"/>
</dbReference>
<keyword evidence="7" id="KW-1185">Reference proteome</keyword>
<keyword evidence="5" id="KW-0325">Glycoprotein</keyword>
<dbReference type="Gene3D" id="3.40.50.1820">
    <property type="entry name" value="alpha/beta hydrolase"/>
    <property type="match status" value="1"/>
</dbReference>
<proteinExistence type="inferred from homology"/>
<dbReference type="AlphaFoldDB" id="A0ABD0PM63"/>
<keyword evidence="3" id="KW-0732">Signal</keyword>
<evidence type="ECO:0000256" key="1">
    <source>
        <dbReference type="ARBA" id="ARBA00011079"/>
    </source>
</evidence>
<evidence type="ECO:0000256" key="4">
    <source>
        <dbReference type="ARBA" id="ARBA00022801"/>
    </source>
</evidence>
<comment type="caution">
    <text evidence="6">The sequence shown here is derived from an EMBL/GenBank/DDBJ whole genome shotgun (WGS) entry which is preliminary data.</text>
</comment>
<sequence length="77" mass="8371">DLSTENLHFLSSRQALADLAHFRTVTAESRGLTNSKWVAFGGSYPGSLAAWFRLKYPQLVHASVATSAPVHATVNFP</sequence>
<keyword evidence="2" id="KW-0645">Protease</keyword>
<accession>A0ABD0PM63</accession>
<dbReference type="EMBL" id="JAMKFB020000015">
    <property type="protein sequence ID" value="KAL0175112.1"/>
    <property type="molecule type" value="Genomic_DNA"/>
</dbReference>
<organism evidence="6 7">
    <name type="scientific">Cirrhinus mrigala</name>
    <name type="common">Mrigala</name>
    <dbReference type="NCBI Taxonomy" id="683832"/>
    <lineage>
        <taxon>Eukaryota</taxon>
        <taxon>Metazoa</taxon>
        <taxon>Chordata</taxon>
        <taxon>Craniata</taxon>
        <taxon>Vertebrata</taxon>
        <taxon>Euteleostomi</taxon>
        <taxon>Actinopterygii</taxon>
        <taxon>Neopterygii</taxon>
        <taxon>Teleostei</taxon>
        <taxon>Ostariophysi</taxon>
        <taxon>Cypriniformes</taxon>
        <taxon>Cyprinidae</taxon>
        <taxon>Labeoninae</taxon>
        <taxon>Labeonini</taxon>
        <taxon>Cirrhinus</taxon>
    </lineage>
</organism>
<keyword evidence="4" id="KW-0378">Hydrolase</keyword>
<feature type="non-terminal residue" evidence="6">
    <location>
        <position position="77"/>
    </location>
</feature>
<protein>
    <recommendedName>
        <fullName evidence="8">Serine protease</fullName>
    </recommendedName>
</protein>
<evidence type="ECO:0000256" key="5">
    <source>
        <dbReference type="ARBA" id="ARBA00023180"/>
    </source>
</evidence>
<dbReference type="InterPro" id="IPR008758">
    <property type="entry name" value="Peptidase_S28"/>
</dbReference>
<evidence type="ECO:0000313" key="7">
    <source>
        <dbReference type="Proteomes" id="UP001529510"/>
    </source>
</evidence>
<dbReference type="PANTHER" id="PTHR11010">
    <property type="entry name" value="PROTEASE S28 PRO-X CARBOXYPEPTIDASE-RELATED"/>
    <property type="match status" value="1"/>
</dbReference>
<dbReference type="SUPFAM" id="SSF53474">
    <property type="entry name" value="alpha/beta-Hydrolases"/>
    <property type="match status" value="1"/>
</dbReference>
<gene>
    <name evidence="6" type="ORF">M9458_031080</name>
</gene>
<dbReference type="PANTHER" id="PTHR11010:SF117">
    <property type="entry name" value="SERINE PROTEASE 16"/>
    <property type="match status" value="1"/>
</dbReference>
<evidence type="ECO:0000256" key="3">
    <source>
        <dbReference type="ARBA" id="ARBA00022729"/>
    </source>
</evidence>
<evidence type="ECO:0000313" key="6">
    <source>
        <dbReference type="EMBL" id="KAL0175112.1"/>
    </source>
</evidence>
<comment type="similarity">
    <text evidence="1">Belongs to the peptidase S28 family.</text>
</comment>
<reference evidence="6 7" key="1">
    <citation type="submission" date="2024-05" db="EMBL/GenBank/DDBJ databases">
        <title>Genome sequencing and assembly of Indian major carp, Cirrhinus mrigala (Hamilton, 1822).</title>
        <authorList>
            <person name="Mohindra V."/>
            <person name="Chowdhury L.M."/>
            <person name="Lal K."/>
            <person name="Jena J.K."/>
        </authorList>
    </citation>
    <scope>NUCLEOTIDE SEQUENCE [LARGE SCALE GENOMIC DNA]</scope>
    <source>
        <strain evidence="6">CM1030</strain>
        <tissue evidence="6">Blood</tissue>
    </source>
</reference>
<evidence type="ECO:0008006" key="8">
    <source>
        <dbReference type="Google" id="ProtNLM"/>
    </source>
</evidence>
<dbReference type="InterPro" id="IPR029058">
    <property type="entry name" value="AB_hydrolase_fold"/>
</dbReference>
<name>A0ABD0PM63_CIRMR</name>
<evidence type="ECO:0000256" key="2">
    <source>
        <dbReference type="ARBA" id="ARBA00022670"/>
    </source>
</evidence>